<protein>
    <submittedName>
        <fullName evidence="2">Uncharacterized protein</fullName>
    </submittedName>
</protein>
<proteinExistence type="predicted"/>
<feature type="region of interest" description="Disordered" evidence="1">
    <location>
        <begin position="79"/>
        <end position="121"/>
    </location>
</feature>
<reference evidence="2" key="1">
    <citation type="journal article" date="2023" name="Plant J.">
        <title>The genome of the king protea, Protea cynaroides.</title>
        <authorList>
            <person name="Chang J."/>
            <person name="Duong T.A."/>
            <person name="Schoeman C."/>
            <person name="Ma X."/>
            <person name="Roodt D."/>
            <person name="Barker N."/>
            <person name="Li Z."/>
            <person name="Van de Peer Y."/>
            <person name="Mizrachi E."/>
        </authorList>
    </citation>
    <scope>NUCLEOTIDE SEQUENCE</scope>
    <source>
        <tissue evidence="2">Young leaves</tissue>
    </source>
</reference>
<name>A0A9Q0L2Y8_9MAGN</name>
<dbReference type="Proteomes" id="UP001141806">
    <property type="component" value="Unassembled WGS sequence"/>
</dbReference>
<accession>A0A9Q0L2Y8</accession>
<evidence type="ECO:0000313" key="2">
    <source>
        <dbReference type="EMBL" id="KAJ4981558.1"/>
    </source>
</evidence>
<dbReference type="AlphaFoldDB" id="A0A9Q0L2Y8"/>
<evidence type="ECO:0000313" key="3">
    <source>
        <dbReference type="Proteomes" id="UP001141806"/>
    </source>
</evidence>
<evidence type="ECO:0000256" key="1">
    <source>
        <dbReference type="SAM" id="MobiDB-lite"/>
    </source>
</evidence>
<feature type="compositionally biased region" description="Polar residues" evidence="1">
    <location>
        <begin position="80"/>
        <end position="91"/>
    </location>
</feature>
<comment type="caution">
    <text evidence="2">The sequence shown here is derived from an EMBL/GenBank/DDBJ whole genome shotgun (WGS) entry which is preliminary data.</text>
</comment>
<organism evidence="2 3">
    <name type="scientific">Protea cynaroides</name>
    <dbReference type="NCBI Taxonomy" id="273540"/>
    <lineage>
        <taxon>Eukaryota</taxon>
        <taxon>Viridiplantae</taxon>
        <taxon>Streptophyta</taxon>
        <taxon>Embryophyta</taxon>
        <taxon>Tracheophyta</taxon>
        <taxon>Spermatophyta</taxon>
        <taxon>Magnoliopsida</taxon>
        <taxon>Proteales</taxon>
        <taxon>Proteaceae</taxon>
        <taxon>Protea</taxon>
    </lineage>
</organism>
<gene>
    <name evidence="2" type="ORF">NE237_032395</name>
</gene>
<keyword evidence="3" id="KW-1185">Reference proteome</keyword>
<sequence length="150" mass="16741">MDLFALFYGSLLAAKMKKGRVNCSRWMAYEAIFVIWSQWRFLEDRFLQMRGLSRLQGQSVTGPICSPIGFGASWPGVGNSLGSGKPDQQGSLDAGFHDIGSPSGPRVSSNENLSKKKRTSSGFECLKENKRISENWKKNKKLGYPLKRGF</sequence>
<dbReference type="EMBL" id="JAMYWD010000001">
    <property type="protein sequence ID" value="KAJ4981558.1"/>
    <property type="molecule type" value="Genomic_DNA"/>
</dbReference>